<dbReference type="InterPro" id="IPR011009">
    <property type="entry name" value="Kinase-like_dom_sf"/>
</dbReference>
<dbReference type="SUPFAM" id="SSF56112">
    <property type="entry name" value="Protein kinase-like (PK-like)"/>
    <property type="match status" value="1"/>
</dbReference>
<evidence type="ECO:0000313" key="4">
    <source>
        <dbReference type="Proteomes" id="UP001217089"/>
    </source>
</evidence>
<dbReference type="Proteomes" id="UP001217089">
    <property type="component" value="Unassembled WGS sequence"/>
</dbReference>
<dbReference type="PROSITE" id="PS50011">
    <property type="entry name" value="PROTEIN_KINASE_DOM"/>
    <property type="match status" value="1"/>
</dbReference>
<evidence type="ECO:0000313" key="3">
    <source>
        <dbReference type="EMBL" id="KAJ8301747.1"/>
    </source>
</evidence>
<evidence type="ECO:0000256" key="1">
    <source>
        <dbReference type="SAM" id="MobiDB-lite"/>
    </source>
</evidence>
<dbReference type="PANTHER" id="PTHR26392:SF92">
    <property type="entry name" value="PROTEIN KINASE DOMAIN-CONTAINING PROTEIN"/>
    <property type="match status" value="1"/>
</dbReference>
<feature type="compositionally biased region" description="Polar residues" evidence="1">
    <location>
        <begin position="14"/>
        <end position="25"/>
    </location>
</feature>
<accession>A0ABQ9E8W4</accession>
<dbReference type="EMBL" id="JARBDR010000918">
    <property type="protein sequence ID" value="KAJ8301747.1"/>
    <property type="molecule type" value="Genomic_DNA"/>
</dbReference>
<comment type="caution">
    <text evidence="3">The sequence shown here is derived from an EMBL/GenBank/DDBJ whole genome shotgun (WGS) entry which is preliminary data.</text>
</comment>
<feature type="region of interest" description="Disordered" evidence="1">
    <location>
        <begin position="1"/>
        <end position="29"/>
    </location>
</feature>
<reference evidence="3 4" key="1">
    <citation type="submission" date="2022-12" db="EMBL/GenBank/DDBJ databases">
        <title>Chromosome-level genome of Tegillarca granosa.</title>
        <authorList>
            <person name="Kim J."/>
        </authorList>
    </citation>
    <scope>NUCLEOTIDE SEQUENCE [LARGE SCALE GENOMIC DNA]</scope>
    <source>
        <strain evidence="3">Teg-2019</strain>
        <tissue evidence="3">Adductor muscle</tissue>
    </source>
</reference>
<dbReference type="InterPro" id="IPR001245">
    <property type="entry name" value="Ser-Thr/Tyr_kinase_cat_dom"/>
</dbReference>
<name>A0ABQ9E8W4_TEGGR</name>
<dbReference type="PANTHER" id="PTHR26392">
    <property type="entry name" value="MITOGEN-ACTIVATED PROTEIN KINASE KINASE KINASE 7-RELATED"/>
    <property type="match status" value="1"/>
</dbReference>
<proteinExistence type="predicted"/>
<dbReference type="SMART" id="SM00220">
    <property type="entry name" value="S_TKc"/>
    <property type="match status" value="1"/>
</dbReference>
<protein>
    <recommendedName>
        <fullName evidence="2">Protein kinase domain-containing protein</fullName>
    </recommendedName>
</protein>
<evidence type="ECO:0000259" key="2">
    <source>
        <dbReference type="PROSITE" id="PS50011"/>
    </source>
</evidence>
<feature type="domain" description="Protein kinase" evidence="2">
    <location>
        <begin position="219"/>
        <end position="488"/>
    </location>
</feature>
<dbReference type="InterPro" id="IPR000719">
    <property type="entry name" value="Prot_kinase_dom"/>
</dbReference>
<sequence length="511" mass="59047">MLQNELEDVEETIQDTQNLSRTQKPPSVYRDRHGRRLTFKPPTLHIGPSESTALPFEMLTRVKHPLKNLFHNVCKGIGDDHFQKHKLKAYKDNPCRIAKKRADITLHNLLDTTGNYIFELFIESLLERPVQFIRSLEAKIPALIQSNEDLIIQMSICRVNAVESHLIYEHMMADIENLRHQLMEYGHGHLFIDDFFGEEITLLEHLENSGRKLLVSNIIRESSTIDGRNKSQSFYGLWTVLQNGFVMKDGKEKKVSVKIYLLSARLEHTFPEVAKLRCLQDPNIGEFLGIYHSDSTIPTLVYQNHVKSLRLFIRSGSSDVRENLPRIVLDITSGLEYLHRNRMVHMEMSIDTVTVTYEGLVSLTGGCLPRRAAFPIDKESIEVGDFVYLAPEVLHSELYMTCADIYALALLLFELFIDVPFKRERKWRLDSFTAKVNPVEMLDLDSYSDIFGENMTYFFTQCLDPNPNNRPKTDMFLQNLKAQKHEIEVLSKTSLERKSSYCPNQSKGYRS</sequence>
<dbReference type="Pfam" id="PF07714">
    <property type="entry name" value="PK_Tyr_Ser-Thr"/>
    <property type="match status" value="1"/>
</dbReference>
<keyword evidence="4" id="KW-1185">Reference proteome</keyword>
<organism evidence="3 4">
    <name type="scientific">Tegillarca granosa</name>
    <name type="common">Malaysian cockle</name>
    <name type="synonym">Anadara granosa</name>
    <dbReference type="NCBI Taxonomy" id="220873"/>
    <lineage>
        <taxon>Eukaryota</taxon>
        <taxon>Metazoa</taxon>
        <taxon>Spiralia</taxon>
        <taxon>Lophotrochozoa</taxon>
        <taxon>Mollusca</taxon>
        <taxon>Bivalvia</taxon>
        <taxon>Autobranchia</taxon>
        <taxon>Pteriomorphia</taxon>
        <taxon>Arcoida</taxon>
        <taxon>Arcoidea</taxon>
        <taxon>Arcidae</taxon>
        <taxon>Tegillarca</taxon>
    </lineage>
</organism>
<gene>
    <name evidence="3" type="ORF">KUTeg_020734</name>
</gene>
<dbReference type="Gene3D" id="1.10.510.10">
    <property type="entry name" value="Transferase(Phosphotransferase) domain 1"/>
    <property type="match status" value="1"/>
</dbReference>
<feature type="compositionally biased region" description="Acidic residues" evidence="1">
    <location>
        <begin position="1"/>
        <end position="13"/>
    </location>
</feature>